<proteinExistence type="predicted"/>
<dbReference type="AlphaFoldDB" id="A0A0X3PRN0"/>
<reference evidence="1" key="1">
    <citation type="submission" date="2016-01" db="EMBL/GenBank/DDBJ databases">
        <title>Reference transcriptome for the parasite Schistocephalus solidus: insights into the molecular evolution of parasitism.</title>
        <authorList>
            <person name="Hebert F.O."/>
            <person name="Grambauer S."/>
            <person name="Barber I."/>
            <person name="Landry C.R."/>
            <person name="Aubin-Horth N."/>
        </authorList>
    </citation>
    <scope>NUCLEOTIDE SEQUENCE</scope>
</reference>
<accession>A0A0X3PRN0</accession>
<name>A0A0X3PRN0_SCHSO</name>
<protein>
    <submittedName>
        <fullName evidence="1">Uncharacterized protein</fullName>
    </submittedName>
</protein>
<evidence type="ECO:0000313" key="1">
    <source>
        <dbReference type="EMBL" id="JAP54603.1"/>
    </source>
</evidence>
<gene>
    <name evidence="1" type="ORF">TR160120</name>
</gene>
<sequence>MQFECVFQATIVFEDTASLSAIYVSKSENDRLGNKTISQLGLWSQPFLEICCAVNITEEDLEKKYAECMEMSVGTYTKNTVSLRVKPGKKPVFRQSRRVPFAVQSAVEE</sequence>
<organism evidence="1">
    <name type="scientific">Schistocephalus solidus</name>
    <name type="common">Tapeworm</name>
    <dbReference type="NCBI Taxonomy" id="70667"/>
    <lineage>
        <taxon>Eukaryota</taxon>
        <taxon>Metazoa</taxon>
        <taxon>Spiralia</taxon>
        <taxon>Lophotrochozoa</taxon>
        <taxon>Platyhelminthes</taxon>
        <taxon>Cestoda</taxon>
        <taxon>Eucestoda</taxon>
        <taxon>Diphyllobothriidea</taxon>
        <taxon>Diphyllobothriidae</taxon>
        <taxon>Schistocephalus</taxon>
    </lineage>
</organism>
<dbReference type="EMBL" id="GEEE01008622">
    <property type="protein sequence ID" value="JAP54603.1"/>
    <property type="molecule type" value="Transcribed_RNA"/>
</dbReference>